<dbReference type="OMA" id="TMIPGRA"/>
<evidence type="ECO:0000313" key="2">
    <source>
        <dbReference type="Proteomes" id="UP000195402"/>
    </source>
</evidence>
<dbReference type="PANTHER" id="PTHR21068">
    <property type="entry name" value="SPARTIN"/>
    <property type="match status" value="1"/>
</dbReference>
<dbReference type="OrthoDB" id="1902436at2759"/>
<proteinExistence type="predicted"/>
<dbReference type="GO" id="GO:0005886">
    <property type="term" value="C:plasma membrane"/>
    <property type="evidence" value="ECO:0007669"/>
    <property type="project" value="TreeGrafter"/>
</dbReference>
<protein>
    <submittedName>
        <fullName evidence="1">Uncharacterized protein</fullName>
    </submittedName>
</protein>
<evidence type="ECO:0000313" key="1">
    <source>
        <dbReference type="EMBL" id="OVA03312.1"/>
    </source>
</evidence>
<dbReference type="InParanoid" id="A0A200PYK5"/>
<comment type="caution">
    <text evidence="1">The sequence shown here is derived from an EMBL/GenBank/DDBJ whole genome shotgun (WGS) entry which is preliminary data.</text>
</comment>
<sequence length="415" mass="46305">MDAESSSNVSQPRTESVIEYPRGTDSQVLRIKSSTTLWLMAAGNHHNNIDRMVGIVRTGEFAFHIIIQTQSPILITICMVGDLQWPLTKDTPVLRVGLRSFAFATPGLLYGLRISDTCCEDVLETLERVLMRFGHYEDHSGRQSGIQFSIPEDDPDFWAASQFTIENITQPFLIRLGATDKSPTCFDDTNERVLRVMRMSAVTKMITKGVLVGGIDPDEHIELFGPTSLSEDEDVNDIESRASATIFVFSDIVEAIEASGIIVSGKYQSMPPYEPKWTPVPNITFWNISKAGLIRILQVMVASATMNIEVMGDSTERIEQDHKVVDPMDEEPKIMEPIDEEMVKFSEFMEEVPNLEGDDYQNVDGGEDEDEVTAPIAIREIRFSIINEAAGSASEIEKNNPIEELREACASMEVA</sequence>
<dbReference type="AlphaFoldDB" id="A0A200PYK5"/>
<dbReference type="EMBL" id="MVGT01003733">
    <property type="protein sequence ID" value="OVA03312.1"/>
    <property type="molecule type" value="Genomic_DNA"/>
</dbReference>
<accession>A0A200PYK5</accession>
<organism evidence="1 2">
    <name type="scientific">Macleaya cordata</name>
    <name type="common">Five-seeded plume-poppy</name>
    <name type="synonym">Bocconia cordata</name>
    <dbReference type="NCBI Taxonomy" id="56857"/>
    <lineage>
        <taxon>Eukaryota</taxon>
        <taxon>Viridiplantae</taxon>
        <taxon>Streptophyta</taxon>
        <taxon>Embryophyta</taxon>
        <taxon>Tracheophyta</taxon>
        <taxon>Spermatophyta</taxon>
        <taxon>Magnoliopsida</taxon>
        <taxon>Ranunculales</taxon>
        <taxon>Papaveraceae</taxon>
        <taxon>Papaveroideae</taxon>
        <taxon>Macleaya</taxon>
    </lineage>
</organism>
<gene>
    <name evidence="1" type="ORF">BVC80_8601g3</name>
</gene>
<keyword evidence="2" id="KW-1185">Reference proteome</keyword>
<dbReference type="InterPro" id="IPR045036">
    <property type="entry name" value="Spartin-like"/>
</dbReference>
<name>A0A200PYK5_MACCD</name>
<dbReference type="Proteomes" id="UP000195402">
    <property type="component" value="Unassembled WGS sequence"/>
</dbReference>
<dbReference type="PANTHER" id="PTHR21068:SF49">
    <property type="entry name" value="SENESCENCE DOMAIN-CONTAINING PROTEIN"/>
    <property type="match status" value="1"/>
</dbReference>
<reference evidence="1 2" key="1">
    <citation type="journal article" date="2017" name="Mol. Plant">
        <title>The Genome of Medicinal Plant Macleaya cordata Provides New Insights into Benzylisoquinoline Alkaloids Metabolism.</title>
        <authorList>
            <person name="Liu X."/>
            <person name="Liu Y."/>
            <person name="Huang P."/>
            <person name="Ma Y."/>
            <person name="Qing Z."/>
            <person name="Tang Q."/>
            <person name="Cao H."/>
            <person name="Cheng P."/>
            <person name="Zheng Y."/>
            <person name="Yuan Z."/>
            <person name="Zhou Y."/>
            <person name="Liu J."/>
            <person name="Tang Z."/>
            <person name="Zhuo Y."/>
            <person name="Zhang Y."/>
            <person name="Yu L."/>
            <person name="Huang J."/>
            <person name="Yang P."/>
            <person name="Peng Q."/>
            <person name="Zhang J."/>
            <person name="Jiang W."/>
            <person name="Zhang Z."/>
            <person name="Lin K."/>
            <person name="Ro D.K."/>
            <person name="Chen X."/>
            <person name="Xiong X."/>
            <person name="Shang Y."/>
            <person name="Huang S."/>
            <person name="Zeng J."/>
        </authorList>
    </citation>
    <scope>NUCLEOTIDE SEQUENCE [LARGE SCALE GENOMIC DNA]</scope>
    <source>
        <strain evidence="2">cv. BLH2017</strain>
        <tissue evidence="1">Root</tissue>
    </source>
</reference>